<feature type="signal peptide" evidence="9">
    <location>
        <begin position="1"/>
        <end position="29"/>
    </location>
</feature>
<dbReference type="PROSITE" id="PS00999">
    <property type="entry name" value="SSI"/>
    <property type="match status" value="1"/>
</dbReference>
<evidence type="ECO:0000313" key="12">
    <source>
        <dbReference type="Proteomes" id="UP001057702"/>
    </source>
</evidence>
<dbReference type="InterPro" id="IPR000691">
    <property type="entry name" value="Prot_inh_I16_SSI"/>
</dbReference>
<organism evidence="11 12">
    <name type="scientific">Streptomyces humicola</name>
    <dbReference type="NCBI Taxonomy" id="2953240"/>
    <lineage>
        <taxon>Bacteria</taxon>
        <taxon>Bacillati</taxon>
        <taxon>Actinomycetota</taxon>
        <taxon>Actinomycetes</taxon>
        <taxon>Kitasatosporales</taxon>
        <taxon>Streptomycetaceae</taxon>
        <taxon>Streptomyces</taxon>
    </lineage>
</organism>
<evidence type="ECO:0000313" key="11">
    <source>
        <dbReference type="EMBL" id="MCQ4080547.1"/>
    </source>
</evidence>
<evidence type="ECO:0000256" key="8">
    <source>
        <dbReference type="RuleBase" id="RU003471"/>
    </source>
</evidence>
<comment type="subcellular location">
    <subcellularLocation>
        <location evidence="1">Secreted</location>
    </subcellularLocation>
</comment>
<evidence type="ECO:0000256" key="4">
    <source>
        <dbReference type="ARBA" id="ARBA00022525"/>
    </source>
</evidence>
<keyword evidence="5 8" id="KW-0646">Protease inhibitor</keyword>
<evidence type="ECO:0000256" key="6">
    <source>
        <dbReference type="ARBA" id="ARBA00022900"/>
    </source>
</evidence>
<keyword evidence="7" id="KW-1015">Disulfide bond</keyword>
<dbReference type="GO" id="GO:0030414">
    <property type="term" value="F:peptidase inhibitor activity"/>
    <property type="evidence" value="ECO:0007669"/>
    <property type="project" value="UniProtKB-KW"/>
</dbReference>
<dbReference type="Gene3D" id="3.30.350.10">
    <property type="entry name" value="Subtilisin inhibitor-like"/>
    <property type="match status" value="1"/>
</dbReference>
<gene>
    <name evidence="11" type="ORF">NGB36_08010</name>
</gene>
<dbReference type="InterPro" id="IPR036819">
    <property type="entry name" value="Subtilisin_inhibitor-like_sf"/>
</dbReference>
<protein>
    <submittedName>
        <fullName evidence="11">Subtilase-type protease inhibitor</fullName>
    </submittedName>
</protein>
<dbReference type="PRINTS" id="PR00294">
    <property type="entry name" value="SSBTLNINHBTR"/>
</dbReference>
<keyword evidence="12" id="KW-1185">Reference proteome</keyword>
<evidence type="ECO:0000256" key="9">
    <source>
        <dbReference type="SAM" id="SignalP"/>
    </source>
</evidence>
<evidence type="ECO:0000256" key="2">
    <source>
        <dbReference type="ARBA" id="ARBA00010472"/>
    </source>
</evidence>
<name>A0ABT1PS96_9ACTN</name>
<evidence type="ECO:0000256" key="3">
    <source>
        <dbReference type="ARBA" id="ARBA00011738"/>
    </source>
</evidence>
<dbReference type="InterPro" id="IPR020054">
    <property type="entry name" value="Prot_inh_SSI_I16_CS"/>
</dbReference>
<comment type="similarity">
    <text evidence="2 8">Belongs to the protease inhibitor I16 (SSI) family.</text>
</comment>
<comment type="subunit">
    <text evidence="3">Homodimer.</text>
</comment>
<dbReference type="Proteomes" id="UP001057702">
    <property type="component" value="Unassembled WGS sequence"/>
</dbReference>
<keyword evidence="9" id="KW-0732">Signal</keyword>
<dbReference type="SUPFAM" id="SSF55399">
    <property type="entry name" value="Subtilisin inhibitor"/>
    <property type="match status" value="1"/>
</dbReference>
<keyword evidence="6 8" id="KW-0722">Serine protease inhibitor</keyword>
<dbReference type="RefSeq" id="WP_255919458.1">
    <property type="nucleotide sequence ID" value="NZ_JANFNG010000004.1"/>
</dbReference>
<dbReference type="EMBL" id="JANFNG010000004">
    <property type="protein sequence ID" value="MCQ4080547.1"/>
    <property type="molecule type" value="Genomic_DNA"/>
</dbReference>
<reference evidence="11" key="1">
    <citation type="submission" date="2022-06" db="EMBL/GenBank/DDBJ databases">
        <title>Draft genome sequence of Streptomyces sp. RB6PN25 isolated from peat swamp forest in Thailand.</title>
        <authorList>
            <person name="Duangmal K."/>
            <person name="Klaysubun C."/>
        </authorList>
    </citation>
    <scope>NUCLEOTIDE SEQUENCE</scope>
    <source>
        <strain evidence="11">RB6PN25</strain>
    </source>
</reference>
<evidence type="ECO:0000256" key="1">
    <source>
        <dbReference type="ARBA" id="ARBA00004613"/>
    </source>
</evidence>
<dbReference type="Pfam" id="PF00720">
    <property type="entry name" value="SSI"/>
    <property type="match status" value="1"/>
</dbReference>
<dbReference type="InterPro" id="IPR023549">
    <property type="entry name" value="Subtilisin_inhibitor"/>
</dbReference>
<sequence length="151" mass="15082">MRSRAGLVAVCGAMLAAAVALPLGGTAYAADTAGATDAARTAAADTPSALVLTLSPGESAQTVGVERAVTLTCTPSPGGSHPAPQEACAELSAADGDLAALPAQPQSFCAMIYAPVVVTVQGAWQGERVDYARSFPNECVMRAQGGPLYAF</sequence>
<comment type="caution">
    <text evidence="11">The sequence shown here is derived from an EMBL/GenBank/DDBJ whole genome shotgun (WGS) entry which is preliminary data.</text>
</comment>
<accession>A0ABT1PS96</accession>
<evidence type="ECO:0000256" key="7">
    <source>
        <dbReference type="ARBA" id="ARBA00023157"/>
    </source>
</evidence>
<feature type="domain" description="Subtilisin inhibitor" evidence="10">
    <location>
        <begin position="47"/>
        <end position="137"/>
    </location>
</feature>
<keyword evidence="4" id="KW-0964">Secreted</keyword>
<proteinExistence type="inferred from homology"/>
<evidence type="ECO:0000259" key="10">
    <source>
        <dbReference type="Pfam" id="PF00720"/>
    </source>
</evidence>
<feature type="chain" id="PRO_5045524082" evidence="9">
    <location>
        <begin position="30"/>
        <end position="151"/>
    </location>
</feature>
<evidence type="ECO:0000256" key="5">
    <source>
        <dbReference type="ARBA" id="ARBA00022690"/>
    </source>
</evidence>